<keyword evidence="1" id="KW-0732">Signal</keyword>
<proteinExistence type="predicted"/>
<evidence type="ECO:0000313" key="2">
    <source>
        <dbReference type="EMBL" id="RCN37010.1"/>
    </source>
</evidence>
<protein>
    <submittedName>
        <fullName evidence="2">Uncharacterized protein</fullName>
    </submittedName>
</protein>
<dbReference type="Proteomes" id="UP000252519">
    <property type="component" value="Unassembled WGS sequence"/>
</dbReference>
<dbReference type="InterPro" id="IPR049084">
    <property type="entry name" value="AceES-2"/>
</dbReference>
<feature type="signal peptide" evidence="1">
    <location>
        <begin position="1"/>
        <end position="16"/>
    </location>
</feature>
<dbReference type="SUPFAM" id="SSF50242">
    <property type="entry name" value="TIMP-like"/>
    <property type="match status" value="1"/>
</dbReference>
<dbReference type="OrthoDB" id="10319844at2759"/>
<dbReference type="AlphaFoldDB" id="A0A368G1W9"/>
<keyword evidence="3" id="KW-1185">Reference proteome</keyword>
<evidence type="ECO:0000313" key="3">
    <source>
        <dbReference type="Proteomes" id="UP000252519"/>
    </source>
</evidence>
<comment type="caution">
    <text evidence="2">The sequence shown here is derived from an EMBL/GenBank/DDBJ whole genome shotgun (WGS) entry which is preliminary data.</text>
</comment>
<accession>A0A368G1W9</accession>
<evidence type="ECO:0000256" key="1">
    <source>
        <dbReference type="SAM" id="SignalP"/>
    </source>
</evidence>
<dbReference type="Gene3D" id="2.40.50.780">
    <property type="match status" value="1"/>
</dbReference>
<organism evidence="2 3">
    <name type="scientific">Ancylostoma caninum</name>
    <name type="common">Dog hookworm</name>
    <dbReference type="NCBI Taxonomy" id="29170"/>
    <lineage>
        <taxon>Eukaryota</taxon>
        <taxon>Metazoa</taxon>
        <taxon>Ecdysozoa</taxon>
        <taxon>Nematoda</taxon>
        <taxon>Chromadorea</taxon>
        <taxon>Rhabditida</taxon>
        <taxon>Rhabditina</taxon>
        <taxon>Rhabditomorpha</taxon>
        <taxon>Strongyloidea</taxon>
        <taxon>Ancylostomatidae</taxon>
        <taxon>Ancylostomatinae</taxon>
        <taxon>Ancylostoma</taxon>
    </lineage>
</organism>
<name>A0A368G1W9_ANCCA</name>
<dbReference type="Pfam" id="PF21556">
    <property type="entry name" value="AceES-2"/>
    <property type="match status" value="1"/>
</dbReference>
<reference evidence="2 3" key="1">
    <citation type="submission" date="2014-10" db="EMBL/GenBank/DDBJ databases">
        <title>Draft genome of the hookworm Ancylostoma caninum.</title>
        <authorList>
            <person name="Mitreva M."/>
        </authorList>
    </citation>
    <scope>NUCLEOTIDE SEQUENCE [LARGE SCALE GENOMIC DNA]</scope>
    <source>
        <strain evidence="2 3">Baltimore</strain>
    </source>
</reference>
<dbReference type="EMBL" id="JOJR01000505">
    <property type="protein sequence ID" value="RCN37010.1"/>
    <property type="molecule type" value="Genomic_DNA"/>
</dbReference>
<feature type="chain" id="PRO_5017016962" evidence="1">
    <location>
        <begin position="17"/>
        <end position="130"/>
    </location>
</feature>
<gene>
    <name evidence="2" type="ORF">ANCCAN_17104</name>
</gene>
<dbReference type="InterPro" id="IPR008993">
    <property type="entry name" value="TIMP-like_OB-fold"/>
</dbReference>
<sequence>MMKIFIILLAFYGMEAASKCPNRSHITEDHFLKSLFVARVTVLSKQKAWWWNSYIHYQVKYEHFYNPQLPIDVIVRRVFPTKIGVPKKCRPVLEKGVKYVIGCLNGDSCLFVRRFDELTAEEKALITRFN</sequence>